<dbReference type="AlphaFoldDB" id="A0A425Y8W3"/>
<dbReference type="Proteomes" id="UP000285794">
    <property type="component" value="Unassembled WGS sequence"/>
</dbReference>
<dbReference type="EMBL" id="QQWG01000001">
    <property type="protein sequence ID" value="RRG24764.1"/>
    <property type="molecule type" value="Genomic_DNA"/>
</dbReference>
<dbReference type="RefSeq" id="WP_125029174.1">
    <property type="nucleotide sequence ID" value="NZ_JAPXVP010000001.1"/>
</dbReference>
<dbReference type="OrthoDB" id="9801008at2"/>
<evidence type="ECO:0000256" key="1">
    <source>
        <dbReference type="SAM" id="MobiDB-lite"/>
    </source>
</evidence>
<feature type="domain" description="Putative zinc ribbon" evidence="2">
    <location>
        <begin position="8"/>
        <end position="87"/>
    </location>
</feature>
<evidence type="ECO:0000313" key="4">
    <source>
        <dbReference type="Proteomes" id="UP000285794"/>
    </source>
</evidence>
<sequence length="89" mass="10010">MEKTYKNCQSCGMPIKKDPSGGGTNKDGSQNSMYCSYCFVEGEFTSPEIDTAEKMQVFCKVKLKEMGFPGFIAGFFTKGIPKLERWKLK</sequence>
<comment type="caution">
    <text evidence="3">The sequence shown here is derived from an EMBL/GenBank/DDBJ whole genome shotgun (WGS) entry which is preliminary data.</text>
</comment>
<proteinExistence type="predicted"/>
<organism evidence="3 4">
    <name type="scientific">Ancylomarina euxinus</name>
    <dbReference type="NCBI Taxonomy" id="2283627"/>
    <lineage>
        <taxon>Bacteria</taxon>
        <taxon>Pseudomonadati</taxon>
        <taxon>Bacteroidota</taxon>
        <taxon>Bacteroidia</taxon>
        <taxon>Marinilabiliales</taxon>
        <taxon>Marinifilaceae</taxon>
        <taxon>Ancylomarina</taxon>
    </lineage>
</organism>
<protein>
    <recommendedName>
        <fullName evidence="2">Putative zinc ribbon domain-containing protein</fullName>
    </recommendedName>
</protein>
<feature type="region of interest" description="Disordered" evidence="1">
    <location>
        <begin position="1"/>
        <end position="26"/>
    </location>
</feature>
<name>A0A425Y8W3_9BACT</name>
<dbReference type="Pfam" id="PF12674">
    <property type="entry name" value="Zn_ribbon_2"/>
    <property type="match status" value="1"/>
</dbReference>
<evidence type="ECO:0000313" key="3">
    <source>
        <dbReference type="EMBL" id="RRG24764.1"/>
    </source>
</evidence>
<evidence type="ECO:0000259" key="2">
    <source>
        <dbReference type="Pfam" id="PF12674"/>
    </source>
</evidence>
<accession>A0A425Y8W3</accession>
<gene>
    <name evidence="3" type="ORF">DWB61_01775</name>
</gene>
<feature type="compositionally biased region" description="Polar residues" evidence="1">
    <location>
        <begin position="1"/>
        <end position="10"/>
    </location>
</feature>
<reference evidence="3 4" key="1">
    <citation type="submission" date="2018-07" db="EMBL/GenBank/DDBJ databases">
        <title>Draft genome sequence of Ancylomarina sp. M1P.</title>
        <authorList>
            <person name="Yadav S."/>
            <person name="Villanueva L."/>
            <person name="Damste J.S.S."/>
        </authorList>
    </citation>
    <scope>NUCLEOTIDE SEQUENCE [LARGE SCALE GENOMIC DNA]</scope>
    <source>
        <strain evidence="3 4">M1P</strain>
    </source>
</reference>
<keyword evidence="4" id="KW-1185">Reference proteome</keyword>
<dbReference type="InterPro" id="IPR025868">
    <property type="entry name" value="Zn_ribbon_dom_put"/>
</dbReference>